<reference evidence="1" key="3">
    <citation type="submission" date="2011-03" db="EMBL/GenBank/DDBJ databases">
        <title>Annotation of Magnaporthe poae ATCC 64411.</title>
        <authorList>
            <person name="Ma L.-J."/>
            <person name="Dead R."/>
            <person name="Young S.K."/>
            <person name="Zeng Q."/>
            <person name="Gargeya S."/>
            <person name="Fitzgerald M."/>
            <person name="Haas B."/>
            <person name="Abouelleil A."/>
            <person name="Alvarado L."/>
            <person name="Arachchi H.M."/>
            <person name="Berlin A."/>
            <person name="Brown A."/>
            <person name="Chapman S.B."/>
            <person name="Chen Z."/>
            <person name="Dunbar C."/>
            <person name="Freedman E."/>
            <person name="Gearin G."/>
            <person name="Gellesch M."/>
            <person name="Goldberg J."/>
            <person name="Griggs A."/>
            <person name="Gujja S."/>
            <person name="Heiman D."/>
            <person name="Howarth C."/>
            <person name="Larson L."/>
            <person name="Lui A."/>
            <person name="MacDonald P.J.P."/>
            <person name="Mehta T."/>
            <person name="Montmayeur A."/>
            <person name="Murphy C."/>
            <person name="Neiman D."/>
            <person name="Pearson M."/>
            <person name="Priest M."/>
            <person name="Roberts A."/>
            <person name="Saif S."/>
            <person name="Shea T."/>
            <person name="Shenoy N."/>
            <person name="Sisk P."/>
            <person name="Stolte C."/>
            <person name="Sykes S."/>
            <person name="Yandava C."/>
            <person name="Wortman J."/>
            <person name="Nusbaum C."/>
            <person name="Birren B."/>
        </authorList>
    </citation>
    <scope>NUCLEOTIDE SEQUENCE</scope>
    <source>
        <strain evidence="1">ATCC 64411</strain>
    </source>
</reference>
<organism evidence="2 3">
    <name type="scientific">Magnaporthiopsis poae (strain ATCC 64411 / 73-15)</name>
    <name type="common">Kentucky bluegrass fungus</name>
    <name type="synonym">Magnaporthe poae</name>
    <dbReference type="NCBI Taxonomy" id="644358"/>
    <lineage>
        <taxon>Eukaryota</taxon>
        <taxon>Fungi</taxon>
        <taxon>Dikarya</taxon>
        <taxon>Ascomycota</taxon>
        <taxon>Pezizomycotina</taxon>
        <taxon>Sordariomycetes</taxon>
        <taxon>Sordariomycetidae</taxon>
        <taxon>Magnaporthales</taxon>
        <taxon>Magnaporthaceae</taxon>
        <taxon>Magnaporthiopsis</taxon>
    </lineage>
</organism>
<proteinExistence type="predicted"/>
<gene>
    <name evidence="1" type="ORF">MAPG_06696</name>
</gene>
<dbReference type="VEuPathDB" id="FungiDB:MAPG_06696"/>
<dbReference type="EnsemblFungi" id="MAPG_06696T0">
    <property type="protein sequence ID" value="MAPG_06696T0"/>
    <property type="gene ID" value="MAPG_06696"/>
</dbReference>
<evidence type="ECO:0000313" key="3">
    <source>
        <dbReference type="Proteomes" id="UP000011715"/>
    </source>
</evidence>
<accession>A0A0C4E2Q6</accession>
<name>A0A0C4E2Q6_MAGP6</name>
<evidence type="ECO:0000313" key="1">
    <source>
        <dbReference type="EMBL" id="KLU87702.1"/>
    </source>
</evidence>
<dbReference type="EMBL" id="GL876970">
    <property type="protein sequence ID" value="KLU87702.1"/>
    <property type="molecule type" value="Genomic_DNA"/>
</dbReference>
<dbReference type="EMBL" id="ADBL01001620">
    <property type="status" value="NOT_ANNOTATED_CDS"/>
    <property type="molecule type" value="Genomic_DNA"/>
</dbReference>
<dbReference type="AlphaFoldDB" id="A0A0C4E2Q6"/>
<reference evidence="3" key="2">
    <citation type="submission" date="2010-05" db="EMBL/GenBank/DDBJ databases">
        <title>The genome sequence of Magnaporthe poae strain ATCC 64411.</title>
        <authorList>
            <person name="Ma L.-J."/>
            <person name="Dead R."/>
            <person name="Young S."/>
            <person name="Zeng Q."/>
            <person name="Koehrsen M."/>
            <person name="Alvarado L."/>
            <person name="Berlin A."/>
            <person name="Chapman S.B."/>
            <person name="Chen Z."/>
            <person name="Freedman E."/>
            <person name="Gellesch M."/>
            <person name="Goldberg J."/>
            <person name="Griggs A."/>
            <person name="Gujja S."/>
            <person name="Heilman E.R."/>
            <person name="Heiman D."/>
            <person name="Hepburn T."/>
            <person name="Howarth C."/>
            <person name="Jen D."/>
            <person name="Larson L."/>
            <person name="Mehta T."/>
            <person name="Neiman D."/>
            <person name="Pearson M."/>
            <person name="Roberts A."/>
            <person name="Saif S."/>
            <person name="Shea T."/>
            <person name="Shenoy N."/>
            <person name="Sisk P."/>
            <person name="Stolte C."/>
            <person name="Sykes S."/>
            <person name="Walk T."/>
            <person name="White J."/>
            <person name="Yandava C."/>
            <person name="Haas B."/>
            <person name="Nusbaum C."/>
            <person name="Birren B."/>
        </authorList>
    </citation>
    <scope>NUCLEOTIDE SEQUENCE [LARGE SCALE GENOMIC DNA]</scope>
    <source>
        <strain evidence="3">ATCC 64411 / 73-15</strain>
    </source>
</reference>
<reference evidence="1" key="1">
    <citation type="submission" date="2010-05" db="EMBL/GenBank/DDBJ databases">
        <title>The Genome Sequence of Magnaporthe poae strain ATCC 64411.</title>
        <authorList>
            <consortium name="The Broad Institute Genome Sequencing Platform"/>
            <consortium name="Broad Institute Genome Sequencing Center for Infectious Disease"/>
            <person name="Ma L.-J."/>
            <person name="Dead R."/>
            <person name="Young S."/>
            <person name="Zeng Q."/>
            <person name="Koehrsen M."/>
            <person name="Alvarado L."/>
            <person name="Berlin A."/>
            <person name="Chapman S.B."/>
            <person name="Chen Z."/>
            <person name="Freedman E."/>
            <person name="Gellesch M."/>
            <person name="Goldberg J."/>
            <person name="Griggs A."/>
            <person name="Gujja S."/>
            <person name="Heilman E.R."/>
            <person name="Heiman D."/>
            <person name="Hepburn T."/>
            <person name="Howarth C."/>
            <person name="Jen D."/>
            <person name="Larson L."/>
            <person name="Mehta T."/>
            <person name="Neiman D."/>
            <person name="Pearson M."/>
            <person name="Roberts A."/>
            <person name="Saif S."/>
            <person name="Shea T."/>
            <person name="Shenoy N."/>
            <person name="Sisk P."/>
            <person name="Stolte C."/>
            <person name="Sykes S."/>
            <person name="Walk T."/>
            <person name="White J."/>
            <person name="Yandava C."/>
            <person name="Haas B."/>
            <person name="Nusbaum C."/>
            <person name="Birren B."/>
        </authorList>
    </citation>
    <scope>NUCLEOTIDE SEQUENCE</scope>
    <source>
        <strain evidence="1">ATCC 64411</strain>
    </source>
</reference>
<sequence>MAKKKQEESFPCKKSFSRWMAIHFLSALARPDVPEPGRHSPGGNYATYRVTRGRSVPTAVAKIRLFNTPRFPKLLLAKRRTSQEIEANRSIPGIGARQMSQSGWMSSSEPLAVDRCHLRDSPLATFSSAGDTSARFAYILKA</sequence>
<dbReference type="Proteomes" id="UP000011715">
    <property type="component" value="Unassembled WGS sequence"/>
</dbReference>
<protein>
    <submittedName>
        <fullName evidence="1 2">Uncharacterized protein</fullName>
    </submittedName>
</protein>
<reference evidence="2" key="4">
    <citation type="journal article" date="2015" name="G3 (Bethesda)">
        <title>Genome sequences of three phytopathogenic species of the Magnaporthaceae family of fungi.</title>
        <authorList>
            <person name="Okagaki L.H."/>
            <person name="Nunes C.C."/>
            <person name="Sailsbery J."/>
            <person name="Clay B."/>
            <person name="Brown D."/>
            <person name="John T."/>
            <person name="Oh Y."/>
            <person name="Young N."/>
            <person name="Fitzgerald M."/>
            <person name="Haas B.J."/>
            <person name="Zeng Q."/>
            <person name="Young S."/>
            <person name="Adiconis X."/>
            <person name="Fan L."/>
            <person name="Levin J.Z."/>
            <person name="Mitchell T.K."/>
            <person name="Okubara P.A."/>
            <person name="Farman M.L."/>
            <person name="Kohn L.M."/>
            <person name="Birren B."/>
            <person name="Ma L.-J."/>
            <person name="Dean R.A."/>
        </authorList>
    </citation>
    <scope>NUCLEOTIDE SEQUENCE</scope>
    <source>
        <strain evidence="2">ATCC 64411 / 73-15</strain>
    </source>
</reference>
<reference evidence="2" key="5">
    <citation type="submission" date="2015-06" db="UniProtKB">
        <authorList>
            <consortium name="EnsemblFungi"/>
        </authorList>
    </citation>
    <scope>IDENTIFICATION</scope>
    <source>
        <strain evidence="2">ATCC 64411</strain>
    </source>
</reference>
<evidence type="ECO:0000313" key="2">
    <source>
        <dbReference type="EnsemblFungi" id="MAPG_06696T0"/>
    </source>
</evidence>
<keyword evidence="3" id="KW-1185">Reference proteome</keyword>